<reference evidence="4" key="1">
    <citation type="submission" date="2019-12" db="EMBL/GenBank/DDBJ databases">
        <title>Complete genome of Terracaulis silvestris 0127_4.</title>
        <authorList>
            <person name="Vieira S."/>
            <person name="Riedel T."/>
            <person name="Sproer C."/>
            <person name="Pascual J."/>
            <person name="Boedeker C."/>
            <person name="Overmann J."/>
        </authorList>
    </citation>
    <scope>NUCLEOTIDE SEQUENCE [LARGE SCALE GENOMIC DNA]</scope>
    <source>
        <strain evidence="4">0127_4</strain>
    </source>
</reference>
<evidence type="ECO:0000259" key="2">
    <source>
        <dbReference type="Pfam" id="PF12697"/>
    </source>
</evidence>
<dbReference type="KEGG" id="tsv:DSM104635_02617"/>
<evidence type="ECO:0000313" key="4">
    <source>
        <dbReference type="Proteomes" id="UP000431269"/>
    </source>
</evidence>
<dbReference type="InterPro" id="IPR050228">
    <property type="entry name" value="Carboxylesterase_BioH"/>
</dbReference>
<dbReference type="Pfam" id="PF12697">
    <property type="entry name" value="Abhydrolase_6"/>
    <property type="match status" value="1"/>
</dbReference>
<dbReference type="SUPFAM" id="SSF53474">
    <property type="entry name" value="alpha/beta-Hydrolases"/>
    <property type="match status" value="1"/>
</dbReference>
<keyword evidence="1" id="KW-0732">Signal</keyword>
<protein>
    <submittedName>
        <fullName evidence="3">Pimelyl-[acyl-carrier protein] methyl ester esterase</fullName>
        <ecNumber evidence="3">3.1.1.85</ecNumber>
    </submittedName>
</protein>
<dbReference type="EMBL" id="CP047045">
    <property type="protein sequence ID" value="QGZ95766.1"/>
    <property type="molecule type" value="Genomic_DNA"/>
</dbReference>
<dbReference type="InterPro" id="IPR000073">
    <property type="entry name" value="AB_hydrolase_1"/>
</dbReference>
<dbReference type="Proteomes" id="UP000431269">
    <property type="component" value="Chromosome"/>
</dbReference>
<dbReference type="PANTHER" id="PTHR43194:SF5">
    <property type="entry name" value="PIMELOYL-[ACYL-CARRIER PROTEIN] METHYL ESTER ESTERASE"/>
    <property type="match status" value="1"/>
</dbReference>
<gene>
    <name evidence="3" type="primary">bioH</name>
    <name evidence="3" type="ORF">DSM104635_02617</name>
</gene>
<dbReference type="PROSITE" id="PS51257">
    <property type="entry name" value="PROKAR_LIPOPROTEIN"/>
    <property type="match status" value="1"/>
</dbReference>
<dbReference type="PRINTS" id="PR00111">
    <property type="entry name" value="ABHYDROLASE"/>
</dbReference>
<sequence length="307" mass="32864">MLSMTRKAFAMAAIAALIGCASASDPQATSQREPTPEATLFTPTRFSVEITGQGPDVILIPGLASSRDVWDATVAQLSATHRVHAIQLAGFGGEPVGAAAGDGPIVAPFVEELNTYIEHNHMTRPAVIGHSLGGVSALMLAKNHPSNVGRIMVVDALPFFSLLIDPNATVASITPQAAALRDRLMAQSAEEFFAGQMGMMNRLVRTETLRFTVFQWSLNSDRSAVARGMYDVMTTDLRGDLASIQTPITIVYANDPAIAPEAAITGFYTALYAPLPNHRLVKIDQSFHFVPLDNPTAFAAAVEEFLR</sequence>
<evidence type="ECO:0000256" key="1">
    <source>
        <dbReference type="SAM" id="SignalP"/>
    </source>
</evidence>
<dbReference type="AlphaFoldDB" id="A0A6I6MQT9"/>
<organism evidence="3 4">
    <name type="scientific">Terricaulis silvestris</name>
    <dbReference type="NCBI Taxonomy" id="2686094"/>
    <lineage>
        <taxon>Bacteria</taxon>
        <taxon>Pseudomonadati</taxon>
        <taxon>Pseudomonadota</taxon>
        <taxon>Alphaproteobacteria</taxon>
        <taxon>Caulobacterales</taxon>
        <taxon>Caulobacteraceae</taxon>
        <taxon>Terricaulis</taxon>
    </lineage>
</organism>
<accession>A0A6I6MQT9</accession>
<dbReference type="GO" id="GO:0090499">
    <property type="term" value="F:pimelyl-[acyl-carrier protein] methyl ester esterase activity"/>
    <property type="evidence" value="ECO:0007669"/>
    <property type="project" value="UniProtKB-EC"/>
</dbReference>
<dbReference type="InterPro" id="IPR029058">
    <property type="entry name" value="AB_hydrolase_fold"/>
</dbReference>
<dbReference type="PANTHER" id="PTHR43194">
    <property type="entry name" value="HYDROLASE ALPHA/BETA FOLD FAMILY"/>
    <property type="match status" value="1"/>
</dbReference>
<keyword evidence="4" id="KW-1185">Reference proteome</keyword>
<evidence type="ECO:0000313" key="3">
    <source>
        <dbReference type="EMBL" id="QGZ95766.1"/>
    </source>
</evidence>
<dbReference type="EC" id="3.1.1.85" evidence="3"/>
<dbReference type="RefSeq" id="WP_158766601.1">
    <property type="nucleotide sequence ID" value="NZ_CP047045.1"/>
</dbReference>
<keyword evidence="3" id="KW-0378">Hydrolase</keyword>
<feature type="chain" id="PRO_5026118701" evidence="1">
    <location>
        <begin position="24"/>
        <end position="307"/>
    </location>
</feature>
<proteinExistence type="predicted"/>
<feature type="signal peptide" evidence="1">
    <location>
        <begin position="1"/>
        <end position="23"/>
    </location>
</feature>
<dbReference type="Gene3D" id="3.40.50.1820">
    <property type="entry name" value="alpha/beta hydrolase"/>
    <property type="match status" value="1"/>
</dbReference>
<name>A0A6I6MQT9_9CAUL</name>
<feature type="domain" description="AB hydrolase-1" evidence="2">
    <location>
        <begin position="57"/>
        <end position="301"/>
    </location>
</feature>